<keyword evidence="2" id="KW-1185">Reference proteome</keyword>
<evidence type="ECO:0000313" key="1">
    <source>
        <dbReference type="EMBL" id="QEG02748.1"/>
    </source>
</evidence>
<dbReference type="Proteomes" id="UP000321353">
    <property type="component" value="Chromosome"/>
</dbReference>
<dbReference type="EMBL" id="CP036264">
    <property type="protein sequence ID" value="QEG02748.1"/>
    <property type="molecule type" value="Genomic_DNA"/>
</dbReference>
<proteinExistence type="predicted"/>
<name>A0A5B9MUM6_9BACT</name>
<evidence type="ECO:0000313" key="2">
    <source>
        <dbReference type="Proteomes" id="UP000321353"/>
    </source>
</evidence>
<dbReference type="KEGG" id="smam:Mal15_68690"/>
<dbReference type="RefSeq" id="WP_147871643.1">
    <property type="nucleotide sequence ID" value="NZ_CP036264.1"/>
</dbReference>
<accession>A0A5B9MUM6</accession>
<reference evidence="1 2" key="1">
    <citation type="submission" date="2019-02" db="EMBL/GenBank/DDBJ databases">
        <title>Planctomycetal bacteria perform biofilm scaping via a novel small molecule.</title>
        <authorList>
            <person name="Jeske O."/>
            <person name="Boedeker C."/>
            <person name="Wiegand S."/>
            <person name="Breitling P."/>
            <person name="Kallscheuer N."/>
            <person name="Jogler M."/>
            <person name="Rohde M."/>
            <person name="Petersen J."/>
            <person name="Medema M.H."/>
            <person name="Surup F."/>
            <person name="Jogler C."/>
        </authorList>
    </citation>
    <scope>NUCLEOTIDE SEQUENCE [LARGE SCALE GENOMIC DNA]</scope>
    <source>
        <strain evidence="1 2">Mal15</strain>
    </source>
</reference>
<sequence length="163" mass="18436">MIRHLSQAICCLVVFAFLCTPTLGNESEEQDAWICFLEMPEKTDAKQRVYVQATLNLDPKVLKVMSAFVDRALTQSTLLLSYGDSDVGVLTERFFVAKLTGKEITIATRSLLSEELSRLLTKQLTRMGYEVEVVAPERLLLRTNASEKRTAEFIIPFRKASTR</sequence>
<protein>
    <submittedName>
        <fullName evidence="1">Uncharacterized protein</fullName>
    </submittedName>
</protein>
<dbReference type="AlphaFoldDB" id="A0A5B9MUM6"/>
<gene>
    <name evidence="1" type="ORF">Mal15_68690</name>
</gene>
<organism evidence="1 2">
    <name type="scientific">Stieleria maiorica</name>
    <dbReference type="NCBI Taxonomy" id="2795974"/>
    <lineage>
        <taxon>Bacteria</taxon>
        <taxon>Pseudomonadati</taxon>
        <taxon>Planctomycetota</taxon>
        <taxon>Planctomycetia</taxon>
        <taxon>Pirellulales</taxon>
        <taxon>Pirellulaceae</taxon>
        <taxon>Stieleria</taxon>
    </lineage>
</organism>